<dbReference type="OMA" id="ADAKEPC"/>
<organism evidence="5">
    <name type="scientific">Petromyzon marinus</name>
    <name type="common">Sea lamprey</name>
    <dbReference type="NCBI Taxonomy" id="7757"/>
    <lineage>
        <taxon>Eukaryota</taxon>
        <taxon>Metazoa</taxon>
        <taxon>Chordata</taxon>
        <taxon>Craniata</taxon>
        <taxon>Vertebrata</taxon>
        <taxon>Cyclostomata</taxon>
        <taxon>Hyperoartia</taxon>
        <taxon>Petromyzontiformes</taxon>
        <taxon>Petromyzontidae</taxon>
        <taxon>Petromyzon</taxon>
    </lineage>
</organism>
<evidence type="ECO:0000256" key="4">
    <source>
        <dbReference type="ARBA" id="ARBA00023136"/>
    </source>
</evidence>
<comment type="subcellular location">
    <subcellularLocation>
        <location evidence="1">Membrane</location>
        <topology evidence="1">Multi-pass membrane protein</topology>
    </subcellularLocation>
</comment>
<evidence type="ECO:0000313" key="5">
    <source>
        <dbReference type="Ensembl" id="ENSPMAP00000007491.1"/>
    </source>
</evidence>
<dbReference type="PANTHER" id="PTHR17920">
    <property type="entry name" value="TRANSMEMBRANE AND COILED-COIL DOMAIN-CONTAINING PROTEIN 4 TMCO4"/>
    <property type="match status" value="1"/>
</dbReference>
<reference evidence="5" key="1">
    <citation type="submission" date="2025-08" db="UniProtKB">
        <authorList>
            <consortium name="Ensembl"/>
        </authorList>
    </citation>
    <scope>IDENTIFICATION</scope>
</reference>
<accession>S4RQK5</accession>
<keyword evidence="2" id="KW-0812">Transmembrane</keyword>
<protein>
    <submittedName>
        <fullName evidence="5">Uncharacterized protein</fullName>
    </submittedName>
</protein>
<dbReference type="GeneTree" id="ENSGT00390000001400"/>
<reference evidence="5" key="2">
    <citation type="submission" date="2025-09" db="UniProtKB">
        <authorList>
            <consortium name="Ensembl"/>
        </authorList>
    </citation>
    <scope>IDENTIFICATION</scope>
</reference>
<name>S4RQK5_PETMA</name>
<dbReference type="PANTHER" id="PTHR17920:SF3">
    <property type="entry name" value="TRANSMEMBRANE AND COILED-COIL DOMAIN-CONTAINING PROTEIN 4"/>
    <property type="match status" value="1"/>
</dbReference>
<dbReference type="AlphaFoldDB" id="S4RQK5"/>
<proteinExistence type="predicted"/>
<keyword evidence="3" id="KW-1133">Transmembrane helix</keyword>
<sequence length="204" mass="22199">PTRFARPPPTLPLPRPLAAAEPAETVGKTLSDTGRFSYAALCAISLASLLPTDNHSEFRQRFTTSLTEWLGLPATVLPIMEAFAEGTGGEGSDSFVDLIAREDTLLAIEESASLLQDLVMFALKDAGCYDARAHVLVRHIAWLLHVQPEDLEDFEDTVVSSLNSTPNEETPAELEARKKAERKRKIKRYLLIGLATTVGGTLLG</sequence>
<evidence type="ECO:0000256" key="1">
    <source>
        <dbReference type="ARBA" id="ARBA00004141"/>
    </source>
</evidence>
<keyword evidence="4" id="KW-0472">Membrane</keyword>
<dbReference type="HOGENOM" id="CLU_1345965_0_0_1"/>
<evidence type="ECO:0000256" key="3">
    <source>
        <dbReference type="ARBA" id="ARBA00022989"/>
    </source>
</evidence>
<dbReference type="InterPro" id="IPR007941">
    <property type="entry name" value="DUF726"/>
</dbReference>
<dbReference type="GO" id="GO:0016020">
    <property type="term" value="C:membrane"/>
    <property type="evidence" value="ECO:0007669"/>
    <property type="project" value="UniProtKB-SubCell"/>
</dbReference>
<evidence type="ECO:0000256" key="2">
    <source>
        <dbReference type="ARBA" id="ARBA00022692"/>
    </source>
</evidence>
<dbReference type="Ensembl" id="ENSPMAT00000007525.1">
    <property type="protein sequence ID" value="ENSPMAP00000007491.1"/>
    <property type="gene ID" value="ENSPMAG00000006796.1"/>
</dbReference>